<evidence type="ECO:0000313" key="4">
    <source>
        <dbReference type="EMBL" id="MCS3904146.1"/>
    </source>
</evidence>
<keyword evidence="5" id="KW-1185">Reference proteome</keyword>
<dbReference type="PANTHER" id="PTHR38687">
    <property type="entry name" value="CELL DIVISION PROTEIN DEDD-RELATED"/>
    <property type="match status" value="1"/>
</dbReference>
<dbReference type="GO" id="GO:0030428">
    <property type="term" value="C:cell septum"/>
    <property type="evidence" value="ECO:0007669"/>
    <property type="project" value="TreeGrafter"/>
</dbReference>
<feature type="domain" description="SPOR" evidence="3">
    <location>
        <begin position="132"/>
        <end position="213"/>
    </location>
</feature>
<dbReference type="InterPro" id="IPR036680">
    <property type="entry name" value="SPOR-like_sf"/>
</dbReference>
<dbReference type="SUPFAM" id="SSF110997">
    <property type="entry name" value="Sporulation related repeat"/>
    <property type="match status" value="1"/>
</dbReference>
<dbReference type="Pfam" id="PF05036">
    <property type="entry name" value="SPOR"/>
    <property type="match status" value="1"/>
</dbReference>
<name>A0AAE3HKR6_9GAMM</name>
<accession>A0AAE3HKR6</accession>
<gene>
    <name evidence="4" type="ORF">J2T55_002179</name>
</gene>
<dbReference type="RefSeq" id="WP_259056505.1">
    <property type="nucleotide sequence ID" value="NZ_JANUCT010000016.1"/>
</dbReference>
<feature type="region of interest" description="Disordered" evidence="1">
    <location>
        <begin position="106"/>
        <end position="134"/>
    </location>
</feature>
<dbReference type="Gene3D" id="3.30.70.1070">
    <property type="entry name" value="Sporulation related repeat"/>
    <property type="match status" value="1"/>
</dbReference>
<organism evidence="4 5">
    <name type="scientific">Methylohalomonas lacus</name>
    <dbReference type="NCBI Taxonomy" id="398773"/>
    <lineage>
        <taxon>Bacteria</taxon>
        <taxon>Pseudomonadati</taxon>
        <taxon>Pseudomonadota</taxon>
        <taxon>Gammaproteobacteria</taxon>
        <taxon>Methylohalomonadales</taxon>
        <taxon>Methylohalomonadaceae</taxon>
        <taxon>Methylohalomonas</taxon>
    </lineage>
</organism>
<proteinExistence type="predicted"/>
<evidence type="ECO:0000256" key="2">
    <source>
        <dbReference type="SAM" id="Phobius"/>
    </source>
</evidence>
<dbReference type="PROSITE" id="PS51724">
    <property type="entry name" value="SPOR"/>
    <property type="match status" value="1"/>
</dbReference>
<protein>
    <submittedName>
        <fullName evidence="4">Cell division protein FtsN</fullName>
    </submittedName>
</protein>
<keyword evidence="2" id="KW-0812">Transmembrane</keyword>
<dbReference type="GO" id="GO:0042834">
    <property type="term" value="F:peptidoglycan binding"/>
    <property type="evidence" value="ECO:0007669"/>
    <property type="project" value="InterPro"/>
</dbReference>
<reference evidence="4" key="1">
    <citation type="submission" date="2022-08" db="EMBL/GenBank/DDBJ databases">
        <title>Genomic Encyclopedia of Type Strains, Phase III (KMG-III): the genomes of soil and plant-associated and newly described type strains.</title>
        <authorList>
            <person name="Whitman W."/>
        </authorList>
    </citation>
    <scope>NUCLEOTIDE SEQUENCE</scope>
    <source>
        <strain evidence="4">HMT 1</strain>
    </source>
</reference>
<evidence type="ECO:0000256" key="1">
    <source>
        <dbReference type="SAM" id="MobiDB-lite"/>
    </source>
</evidence>
<dbReference type="GO" id="GO:0032153">
    <property type="term" value="C:cell division site"/>
    <property type="evidence" value="ECO:0007669"/>
    <property type="project" value="TreeGrafter"/>
</dbReference>
<keyword evidence="4" id="KW-0131">Cell cycle</keyword>
<comment type="caution">
    <text evidence="4">The sequence shown here is derived from an EMBL/GenBank/DDBJ whole genome shotgun (WGS) entry which is preliminary data.</text>
</comment>
<dbReference type="PANTHER" id="PTHR38687:SF1">
    <property type="entry name" value="CELL DIVISION PROTEIN DEDD"/>
    <property type="match status" value="1"/>
</dbReference>
<dbReference type="GO" id="GO:0032506">
    <property type="term" value="P:cytokinetic process"/>
    <property type="evidence" value="ECO:0007669"/>
    <property type="project" value="TreeGrafter"/>
</dbReference>
<keyword evidence="2" id="KW-1133">Transmembrane helix</keyword>
<evidence type="ECO:0000313" key="5">
    <source>
        <dbReference type="Proteomes" id="UP001204445"/>
    </source>
</evidence>
<dbReference type="AlphaFoldDB" id="A0AAE3HKR6"/>
<keyword evidence="4" id="KW-0132">Cell division</keyword>
<keyword evidence="2" id="KW-0472">Membrane</keyword>
<dbReference type="InterPro" id="IPR052521">
    <property type="entry name" value="Cell_div_SPOR-domain"/>
</dbReference>
<sequence length="216" mass="23698">MARDYKNRSSRKNGGSRVAGLVTFIAGLVTGLCVAIGFVLVKGLPDLLSTNDKQQPVVITTAPGKDERQKGTEQSSEQAAKKTADSAPPSPRFDFYTILPEMEVSVPEWESETSERGGDENTAAETGPVSSPDEAESYILQIGSFREPDEAERVKAQLAMLGITTEVQRVVIDGGDVWHRVRAGPYDKADELKQTRQRLIENDIDFMLLRLKQDTG</sequence>
<dbReference type="InterPro" id="IPR007730">
    <property type="entry name" value="SPOR-like_dom"/>
</dbReference>
<evidence type="ECO:0000259" key="3">
    <source>
        <dbReference type="PROSITE" id="PS51724"/>
    </source>
</evidence>
<feature type="region of interest" description="Disordered" evidence="1">
    <location>
        <begin position="61"/>
        <end position="92"/>
    </location>
</feature>
<dbReference type="EMBL" id="JANUCT010000016">
    <property type="protein sequence ID" value="MCS3904146.1"/>
    <property type="molecule type" value="Genomic_DNA"/>
</dbReference>
<dbReference type="Proteomes" id="UP001204445">
    <property type="component" value="Unassembled WGS sequence"/>
</dbReference>
<feature type="transmembrane region" description="Helical" evidence="2">
    <location>
        <begin position="21"/>
        <end position="41"/>
    </location>
</feature>